<feature type="region of interest" description="Disordered" evidence="1">
    <location>
        <begin position="166"/>
        <end position="234"/>
    </location>
</feature>
<organism evidence="2">
    <name type="scientific">uncultured Gemmatimonadaceae bacterium</name>
    <dbReference type="NCBI Taxonomy" id="246130"/>
    <lineage>
        <taxon>Bacteria</taxon>
        <taxon>Pseudomonadati</taxon>
        <taxon>Gemmatimonadota</taxon>
        <taxon>Gemmatimonadia</taxon>
        <taxon>Gemmatimonadales</taxon>
        <taxon>Gemmatimonadaceae</taxon>
        <taxon>environmental samples</taxon>
    </lineage>
</organism>
<feature type="region of interest" description="Disordered" evidence="1">
    <location>
        <begin position="259"/>
        <end position="401"/>
    </location>
</feature>
<feature type="compositionally biased region" description="Basic residues" evidence="1">
    <location>
        <begin position="280"/>
        <end position="291"/>
    </location>
</feature>
<feature type="compositionally biased region" description="Basic residues" evidence="1">
    <location>
        <begin position="193"/>
        <end position="202"/>
    </location>
</feature>
<evidence type="ECO:0000256" key="1">
    <source>
        <dbReference type="SAM" id="MobiDB-lite"/>
    </source>
</evidence>
<feature type="compositionally biased region" description="Basic residues" evidence="1">
    <location>
        <begin position="70"/>
        <end position="80"/>
    </location>
</feature>
<name>A0A6J4K4Q3_9BACT</name>
<reference evidence="2" key="1">
    <citation type="submission" date="2020-02" db="EMBL/GenBank/DDBJ databases">
        <authorList>
            <person name="Meier V. D."/>
        </authorList>
    </citation>
    <scope>NUCLEOTIDE SEQUENCE</scope>
    <source>
        <strain evidence="2">AVDCRST_MAG11</strain>
    </source>
</reference>
<dbReference type="EMBL" id="CADCTU010000101">
    <property type="protein sequence ID" value="CAA9295589.1"/>
    <property type="molecule type" value="Genomic_DNA"/>
</dbReference>
<feature type="compositionally biased region" description="Low complexity" evidence="1">
    <location>
        <begin position="57"/>
        <end position="66"/>
    </location>
</feature>
<feature type="compositionally biased region" description="Basic residues" evidence="1">
    <location>
        <begin position="99"/>
        <end position="121"/>
    </location>
</feature>
<feature type="compositionally biased region" description="Basic residues" evidence="1">
    <location>
        <begin position="385"/>
        <end position="395"/>
    </location>
</feature>
<feature type="compositionally biased region" description="Basic residues" evidence="1">
    <location>
        <begin position="332"/>
        <end position="351"/>
    </location>
</feature>
<feature type="compositionally biased region" description="Basic and acidic residues" evidence="1">
    <location>
        <begin position="1"/>
        <end position="20"/>
    </location>
</feature>
<gene>
    <name evidence="2" type="ORF">AVDCRST_MAG11-453</name>
</gene>
<feature type="region of interest" description="Disordered" evidence="1">
    <location>
        <begin position="1"/>
        <end position="151"/>
    </location>
</feature>
<protein>
    <submittedName>
        <fullName evidence="2">Uncharacterized protein</fullName>
    </submittedName>
</protein>
<feature type="compositionally biased region" description="Low complexity" evidence="1">
    <location>
        <begin position="84"/>
        <end position="93"/>
    </location>
</feature>
<evidence type="ECO:0000313" key="2">
    <source>
        <dbReference type="EMBL" id="CAA9295589.1"/>
    </source>
</evidence>
<feature type="non-terminal residue" evidence="2">
    <location>
        <position position="401"/>
    </location>
</feature>
<accession>A0A6J4K4Q3</accession>
<feature type="non-terminal residue" evidence="2">
    <location>
        <position position="1"/>
    </location>
</feature>
<feature type="compositionally biased region" description="Basic and acidic residues" evidence="1">
    <location>
        <begin position="122"/>
        <end position="136"/>
    </location>
</feature>
<dbReference type="AlphaFoldDB" id="A0A6J4K4Q3"/>
<proteinExistence type="predicted"/>
<sequence length="401" mass="43605">DHEPGDAPRRDRPDPHRDGPDGPPALAVRAGDRGVPPPVHRHPPLALPGGGARLDRAAPAPAARAGLRGRGARHARRHRRADGAARPAGGRADAPARRGAPHLHRGMGGRAAALRRARPGRARRDQARRPPADGRHLRPGHAAVRVGAPDRRLVRAHLHQRLLGRGDVDLPGAEPGDLPRVADRALPAGAPRPRARRPRRPGHPAPGVDRRAAAGDVQPRAAHRDRAVPPQGPILAHLRDLHRRGGDRPVFRHAGVHHAPRALRARRGGDRRLQPGGARAVRRAARHRHPRARGERGDPAHHRRPRAPAAGAHDHRGAPRRHPRRAVGAPRGRPHPRRHHGRRAAHRHQPHLRGAGLPPHGARPRARAPRPGPGRRGARPGRPGPRPHRPRRARRARADRL</sequence>